<feature type="region of interest" description="Disordered" evidence="25">
    <location>
        <begin position="182"/>
        <end position="206"/>
    </location>
</feature>
<dbReference type="SMART" id="SM00338">
    <property type="entry name" value="BRLZ"/>
    <property type="match status" value="1"/>
</dbReference>
<protein>
    <recommendedName>
        <fullName evidence="5">Endoplasmic reticulum membrane sensor NFE2L1</fullName>
    </recommendedName>
    <alternativeName>
        <fullName evidence="24">Nuclear factor erythroid 2-related factor 1</fullName>
    </alternativeName>
    <alternativeName>
        <fullName evidence="23">Nuclear factor, erythroid derived 2, like 1</fullName>
    </alternativeName>
</protein>
<dbReference type="GO" id="GO:0005789">
    <property type="term" value="C:endoplasmic reticulum membrane"/>
    <property type="evidence" value="ECO:0007669"/>
    <property type="project" value="UniProtKB-SubCell"/>
</dbReference>
<feature type="region of interest" description="Disordered" evidence="25">
    <location>
        <begin position="361"/>
        <end position="451"/>
    </location>
</feature>
<comment type="similarity">
    <text evidence="4">Belongs to the bZIP family. CNC subfamily.</text>
</comment>
<evidence type="ECO:0000256" key="22">
    <source>
        <dbReference type="ARBA" id="ARBA00023242"/>
    </source>
</evidence>
<dbReference type="Pfam" id="PF03131">
    <property type="entry name" value="bZIP_Maf"/>
    <property type="match status" value="1"/>
</dbReference>
<evidence type="ECO:0000256" key="6">
    <source>
        <dbReference type="ARBA" id="ARBA00022491"/>
    </source>
</evidence>
<keyword evidence="12" id="KW-0805">Transcription regulation</keyword>
<keyword evidence="19" id="KW-1207">Sterol metabolism</keyword>
<keyword evidence="21" id="KW-0753">Steroid metabolism</keyword>
<evidence type="ECO:0000256" key="7">
    <source>
        <dbReference type="ARBA" id="ARBA00022548"/>
    </source>
</evidence>
<evidence type="ECO:0000256" key="17">
    <source>
        <dbReference type="ARBA" id="ARBA00023159"/>
    </source>
</evidence>
<evidence type="ECO:0000256" key="13">
    <source>
        <dbReference type="ARBA" id="ARBA00023098"/>
    </source>
</evidence>
<keyword evidence="14" id="KW-0446">Lipid-binding</keyword>
<reference evidence="28" key="1">
    <citation type="journal article" name="BMC Genomics">
        <title>Long-read sequencing and de novo genome assembly of marine medaka (Oryzias melastigma).</title>
        <authorList>
            <person name="Liang P."/>
            <person name="Saqib H.S.A."/>
            <person name="Ni X."/>
            <person name="Shen Y."/>
        </authorList>
    </citation>
    <scope>NUCLEOTIDE SEQUENCE</scope>
    <source>
        <strain evidence="28">Bigg-433</strain>
    </source>
</reference>
<dbReference type="PANTHER" id="PTHR24411:SF31">
    <property type="entry name" value="ENDOPLASMIC RETICULUM MEMBRANE SENSOR NFE2L1"/>
    <property type="match status" value="1"/>
</dbReference>
<dbReference type="InterPro" id="IPR004827">
    <property type="entry name" value="bZIP"/>
</dbReference>
<feature type="domain" description="BZIP" evidence="27">
    <location>
        <begin position="541"/>
        <end position="604"/>
    </location>
</feature>
<dbReference type="InterPro" id="IPR047167">
    <property type="entry name" value="NFE2-like"/>
</dbReference>
<dbReference type="GO" id="GO:0000978">
    <property type="term" value="F:RNA polymerase II cis-regulatory region sequence-specific DNA binding"/>
    <property type="evidence" value="ECO:0007669"/>
    <property type="project" value="InterPro"/>
</dbReference>
<dbReference type="SUPFAM" id="SSF47454">
    <property type="entry name" value="A DNA-binding domain in eukaryotic transcription factors"/>
    <property type="match status" value="1"/>
</dbReference>
<evidence type="ECO:0000313" key="29">
    <source>
        <dbReference type="Proteomes" id="UP000646548"/>
    </source>
</evidence>
<keyword evidence="10" id="KW-0735">Signal-anchor</keyword>
<evidence type="ECO:0000256" key="5">
    <source>
        <dbReference type="ARBA" id="ARBA00020485"/>
    </source>
</evidence>
<evidence type="ECO:0000256" key="16">
    <source>
        <dbReference type="ARBA" id="ARBA00023136"/>
    </source>
</evidence>
<evidence type="ECO:0000256" key="26">
    <source>
        <dbReference type="SAM" id="SignalP"/>
    </source>
</evidence>
<dbReference type="Gene3D" id="1.10.880.10">
    <property type="entry name" value="Transcription factor, Skn-1-like, DNA-binding domain"/>
    <property type="match status" value="1"/>
</dbReference>
<evidence type="ECO:0000256" key="25">
    <source>
        <dbReference type="SAM" id="MobiDB-lite"/>
    </source>
</evidence>
<dbReference type="SUPFAM" id="SSF57959">
    <property type="entry name" value="Leucine zipper domain"/>
    <property type="match status" value="1"/>
</dbReference>
<keyword evidence="6" id="KW-0678">Repressor</keyword>
<organism evidence="28 29">
    <name type="scientific">Oryzias melastigma</name>
    <name type="common">Marine medaka</name>
    <dbReference type="NCBI Taxonomy" id="30732"/>
    <lineage>
        <taxon>Eukaryota</taxon>
        <taxon>Metazoa</taxon>
        <taxon>Chordata</taxon>
        <taxon>Craniata</taxon>
        <taxon>Vertebrata</taxon>
        <taxon>Euteleostomi</taxon>
        <taxon>Actinopterygii</taxon>
        <taxon>Neopterygii</taxon>
        <taxon>Teleostei</taxon>
        <taxon>Neoteleostei</taxon>
        <taxon>Acanthomorphata</taxon>
        <taxon>Ovalentaria</taxon>
        <taxon>Atherinomorphae</taxon>
        <taxon>Beloniformes</taxon>
        <taxon>Adrianichthyidae</taxon>
        <taxon>Oryziinae</taxon>
        <taxon>Oryzias</taxon>
    </lineage>
</organism>
<evidence type="ECO:0000256" key="11">
    <source>
        <dbReference type="ARBA" id="ARBA00022989"/>
    </source>
</evidence>
<name>A0A834KYM7_ORYME</name>
<feature type="region of interest" description="Disordered" evidence="25">
    <location>
        <begin position="268"/>
        <end position="292"/>
    </location>
</feature>
<evidence type="ECO:0000256" key="2">
    <source>
        <dbReference type="ARBA" id="ARBA00004643"/>
    </source>
</evidence>
<dbReference type="PANTHER" id="PTHR24411">
    <property type="entry name" value="NUCLEAR FACTOR ERYTHROID 2-RELATED FACTOR"/>
    <property type="match status" value="1"/>
</dbReference>
<keyword evidence="20" id="KW-0325">Glycoprotein</keyword>
<keyword evidence="26" id="KW-0732">Signal</keyword>
<evidence type="ECO:0000256" key="20">
    <source>
        <dbReference type="ARBA" id="ARBA00023180"/>
    </source>
</evidence>
<feature type="compositionally biased region" description="Low complexity" evidence="25">
    <location>
        <begin position="192"/>
        <end position="201"/>
    </location>
</feature>
<sequence>MLPLKKLFTEGLVQMAVLLSLSGLGVDVGLESYLPPSWQDSVFASTSTLMKPHDQLGGPKEFHSLHPKSEALQELLQSPRLLNQVHSLDRLQLPDAVLQTWLVQQEPLQRPAQGQREWSDLPVEPRAADREEEDDEELLQDGRVESGGLRRSELPPTAEDLELLWQDVSFLLEEEGADLGRTSLNSTVNSTQHGSSHGGSQVRPEPVLLPLTPSAQLDDHGSEATADFRLDSLPLRLNSSDLFTEDFLEGLNDISTSLNFSLLPEHHLREEEPEASGAGPTPPSFTPASDGRMSRELLAPSSRSVLPDQEEDDLPSLLTELLGDATILDDMNLLDLDLEDGFGSKPAAKLEEGFSREVTEMDVHVGDDDDQTGIPEDAEEMDSDSGLSLDCSHSPASSGAFSGSSSSSSTLMSCTSSERTLFSEDEEGSLDSEAEEEEGAVGGSAGISEDHKRFHGFSSRLEHVGHDHTYNQMHLRKTSSAPRSDNARRHGRSFSPLWSHGERRAHSLKVPFSTELIVNLPVDQFNEMLSDYQLSEEQLTLVKDIRRRGKNKIAAQNCRKRKHDVLLGLEEDILALRRRRSALLRENREALWNLQQMKHRVELLYQEVLSELGEEQGEFTLLFGPEGTPTEEKTSQKRRRKKK</sequence>
<evidence type="ECO:0000256" key="12">
    <source>
        <dbReference type="ARBA" id="ARBA00023015"/>
    </source>
</evidence>
<keyword evidence="11" id="KW-1133">Transmembrane helix</keyword>
<evidence type="ECO:0000256" key="23">
    <source>
        <dbReference type="ARBA" id="ARBA00030985"/>
    </source>
</evidence>
<dbReference type="GO" id="GO:0008203">
    <property type="term" value="P:cholesterol metabolic process"/>
    <property type="evidence" value="ECO:0007669"/>
    <property type="project" value="UniProtKB-KW"/>
</dbReference>
<evidence type="ECO:0000256" key="10">
    <source>
        <dbReference type="ARBA" id="ARBA00022968"/>
    </source>
</evidence>
<evidence type="ECO:0000256" key="9">
    <source>
        <dbReference type="ARBA" id="ARBA00022824"/>
    </source>
</evidence>
<proteinExistence type="inferred from homology"/>
<feature type="compositionally biased region" description="Acidic residues" evidence="25">
    <location>
        <begin position="130"/>
        <end position="139"/>
    </location>
</feature>
<evidence type="ECO:0000256" key="14">
    <source>
        <dbReference type="ARBA" id="ARBA00023121"/>
    </source>
</evidence>
<comment type="caution">
    <text evidence="28">The sequence shown here is derived from an EMBL/GenBank/DDBJ whole genome shotgun (WGS) entry which is preliminary data.</text>
</comment>
<evidence type="ECO:0000256" key="24">
    <source>
        <dbReference type="ARBA" id="ARBA00031659"/>
    </source>
</evidence>
<evidence type="ECO:0000256" key="21">
    <source>
        <dbReference type="ARBA" id="ARBA00023221"/>
    </source>
</evidence>
<keyword evidence="17" id="KW-0010">Activator</keyword>
<dbReference type="PROSITE" id="PS00036">
    <property type="entry name" value="BZIP_BASIC"/>
    <property type="match status" value="1"/>
</dbReference>
<feature type="compositionally biased region" description="Low complexity" evidence="25">
    <location>
        <begin position="392"/>
        <end position="417"/>
    </location>
</feature>
<feature type="region of interest" description="Disordered" evidence="25">
    <location>
        <begin position="109"/>
        <end position="155"/>
    </location>
</feature>
<accession>A0A834KYM7</accession>
<evidence type="ECO:0000256" key="19">
    <source>
        <dbReference type="ARBA" id="ARBA00023166"/>
    </source>
</evidence>
<keyword evidence="16" id="KW-0472">Membrane</keyword>
<keyword evidence="15" id="KW-0238">DNA-binding</keyword>
<dbReference type="GO" id="GO:0005634">
    <property type="term" value="C:nucleus"/>
    <property type="evidence" value="ECO:0007669"/>
    <property type="project" value="UniProtKB-SubCell"/>
</dbReference>
<dbReference type="InterPro" id="IPR008917">
    <property type="entry name" value="TF_DNA-bd_sf"/>
</dbReference>
<dbReference type="InterPro" id="IPR046347">
    <property type="entry name" value="bZIP_sf"/>
</dbReference>
<dbReference type="Proteomes" id="UP000646548">
    <property type="component" value="Unassembled WGS sequence"/>
</dbReference>
<keyword evidence="22" id="KW-0539">Nucleus</keyword>
<dbReference type="InterPro" id="IPR004826">
    <property type="entry name" value="bZIP_Maf"/>
</dbReference>
<keyword evidence="7" id="KW-0153">Cholesterol metabolism</keyword>
<dbReference type="EMBL" id="WKFB01000104">
    <property type="protein sequence ID" value="KAF6735534.1"/>
    <property type="molecule type" value="Genomic_DNA"/>
</dbReference>
<dbReference type="AlphaFoldDB" id="A0A834KYM7"/>
<feature type="chain" id="PRO_5032884272" description="Endoplasmic reticulum membrane sensor NFE2L1" evidence="26">
    <location>
        <begin position="24"/>
        <end position="643"/>
    </location>
</feature>
<feature type="signal peptide" evidence="26">
    <location>
        <begin position="1"/>
        <end position="23"/>
    </location>
</feature>
<feature type="region of interest" description="Disordered" evidence="25">
    <location>
        <begin position="620"/>
        <end position="643"/>
    </location>
</feature>
<feature type="compositionally biased region" description="Acidic residues" evidence="25">
    <location>
        <begin position="367"/>
        <end position="383"/>
    </location>
</feature>
<keyword evidence="9" id="KW-0256">Endoplasmic reticulum</keyword>
<keyword evidence="8" id="KW-0812">Transmembrane</keyword>
<evidence type="ECO:0000256" key="3">
    <source>
        <dbReference type="ARBA" id="ARBA00004648"/>
    </source>
</evidence>
<feature type="compositionally biased region" description="Polar residues" evidence="25">
    <location>
        <begin position="182"/>
        <end position="191"/>
    </location>
</feature>
<evidence type="ECO:0000313" key="28">
    <source>
        <dbReference type="EMBL" id="KAF6735534.1"/>
    </source>
</evidence>
<keyword evidence="18" id="KW-0804">Transcription</keyword>
<evidence type="ECO:0000259" key="27">
    <source>
        <dbReference type="PROSITE" id="PS50217"/>
    </source>
</evidence>
<dbReference type="GO" id="GO:0000981">
    <property type="term" value="F:DNA-binding transcription factor activity, RNA polymerase II-specific"/>
    <property type="evidence" value="ECO:0007669"/>
    <property type="project" value="TreeGrafter"/>
</dbReference>
<evidence type="ECO:0000256" key="18">
    <source>
        <dbReference type="ARBA" id="ARBA00023163"/>
    </source>
</evidence>
<gene>
    <name evidence="28" type="ORF">FQA47_024466</name>
</gene>
<feature type="region of interest" description="Disordered" evidence="25">
    <location>
        <begin position="475"/>
        <end position="496"/>
    </location>
</feature>
<evidence type="ECO:0000256" key="1">
    <source>
        <dbReference type="ARBA" id="ARBA00004123"/>
    </source>
</evidence>
<feature type="compositionally biased region" description="Basic and acidic residues" evidence="25">
    <location>
        <begin position="140"/>
        <end position="153"/>
    </location>
</feature>
<evidence type="ECO:0000256" key="15">
    <source>
        <dbReference type="ARBA" id="ARBA00023125"/>
    </source>
</evidence>
<evidence type="ECO:0000256" key="4">
    <source>
        <dbReference type="ARBA" id="ARBA00008157"/>
    </source>
</evidence>
<comment type="subcellular location">
    <subcellularLocation>
        <location evidence="3">Endoplasmic reticulum membrane</location>
        <topology evidence="3">Single-pass type II membrane protein</topology>
    </subcellularLocation>
    <subcellularLocation>
        <location evidence="2">Endoplasmic reticulum membrane</location>
        <topology evidence="2">Single-pass type III membrane protein</topology>
    </subcellularLocation>
    <subcellularLocation>
        <location evidence="1">Nucleus</location>
    </subcellularLocation>
</comment>
<keyword evidence="13" id="KW-0443">Lipid metabolism</keyword>
<dbReference type="GO" id="GO:0008289">
    <property type="term" value="F:lipid binding"/>
    <property type="evidence" value="ECO:0007669"/>
    <property type="project" value="UniProtKB-KW"/>
</dbReference>
<feature type="compositionally biased region" description="Acidic residues" evidence="25">
    <location>
        <begin position="423"/>
        <end position="439"/>
    </location>
</feature>
<dbReference type="FunFam" id="1.10.880.10:FF:000004">
    <property type="entry name" value="Nuclear factor, erythroid 2"/>
    <property type="match status" value="1"/>
</dbReference>
<dbReference type="PROSITE" id="PS50217">
    <property type="entry name" value="BZIP"/>
    <property type="match status" value="1"/>
</dbReference>
<evidence type="ECO:0000256" key="8">
    <source>
        <dbReference type="ARBA" id="ARBA00022692"/>
    </source>
</evidence>